<organism evidence="2 3">
    <name type="scientific">Mycolicibacterium aurum</name>
    <name type="common">Mycobacterium aurum</name>
    <dbReference type="NCBI Taxonomy" id="1791"/>
    <lineage>
        <taxon>Bacteria</taxon>
        <taxon>Bacillati</taxon>
        <taxon>Actinomycetota</taxon>
        <taxon>Actinomycetes</taxon>
        <taxon>Mycobacteriales</taxon>
        <taxon>Mycobacteriaceae</taxon>
        <taxon>Mycolicibacterium</taxon>
    </lineage>
</organism>
<keyword evidence="1" id="KW-0812">Transmembrane</keyword>
<dbReference type="AlphaFoldDB" id="A0A448IGG5"/>
<name>A0A448IGG5_MYCAU</name>
<reference evidence="2 3" key="1">
    <citation type="submission" date="2018-12" db="EMBL/GenBank/DDBJ databases">
        <authorList>
            <consortium name="Pathogen Informatics"/>
        </authorList>
    </citation>
    <scope>NUCLEOTIDE SEQUENCE [LARGE SCALE GENOMIC DNA]</scope>
    <source>
        <strain evidence="2 3">NCTC10437</strain>
    </source>
</reference>
<evidence type="ECO:0000313" key="2">
    <source>
        <dbReference type="EMBL" id="VEG51519.1"/>
    </source>
</evidence>
<dbReference type="Gene3D" id="1.20.144.10">
    <property type="entry name" value="Phosphatidic acid phosphatase type 2/haloperoxidase"/>
    <property type="match status" value="1"/>
</dbReference>
<keyword evidence="1" id="KW-0472">Membrane</keyword>
<proteinExistence type="predicted"/>
<dbReference type="RefSeq" id="WP_232786787.1">
    <property type="nucleotide sequence ID" value="NZ_CVQQ01000006.1"/>
</dbReference>
<dbReference type="SUPFAM" id="SSF48317">
    <property type="entry name" value="Acid phosphatase/Vanadium-dependent haloperoxidase"/>
    <property type="match status" value="1"/>
</dbReference>
<keyword evidence="3" id="KW-1185">Reference proteome</keyword>
<feature type="transmembrane region" description="Helical" evidence="1">
    <location>
        <begin position="101"/>
        <end position="132"/>
    </location>
</feature>
<dbReference type="KEGG" id="mauu:NCTC10437_00629"/>
<dbReference type="InterPro" id="IPR036938">
    <property type="entry name" value="PAP2/HPO_sf"/>
</dbReference>
<dbReference type="EMBL" id="LR134356">
    <property type="protein sequence ID" value="VEG51519.1"/>
    <property type="molecule type" value="Genomic_DNA"/>
</dbReference>
<feature type="transmembrane region" description="Helical" evidence="1">
    <location>
        <begin position="62"/>
        <end position="80"/>
    </location>
</feature>
<dbReference type="STRING" id="1791.GCA_001049355_02464"/>
<keyword evidence="1" id="KW-1133">Transmembrane helix</keyword>
<feature type="transmembrane region" description="Helical" evidence="1">
    <location>
        <begin position="34"/>
        <end position="56"/>
    </location>
</feature>
<sequence>MGLIVLGLAVGKGSTPLDDWFQQLGGRYPELGRLLVFTDGRVVLTLWAIVVIVALLQRRWRLAAVAAVTPVVAVMAARLAKRMFGRLKEGEIAYPSGHTTLALVVVATAVLLVGVAMWTVVVAVAVMVLAVIGQAVSYHYFTDTIGALFLGTALVAVTVRAAKLDRCQPEGDVDHSPG</sequence>
<gene>
    <name evidence="2" type="ORF">NCTC10437_00629</name>
</gene>
<accession>A0A448IGG5</accession>
<dbReference type="Proteomes" id="UP000279306">
    <property type="component" value="Chromosome"/>
</dbReference>
<evidence type="ECO:0000313" key="3">
    <source>
        <dbReference type="Proteomes" id="UP000279306"/>
    </source>
</evidence>
<feature type="transmembrane region" description="Helical" evidence="1">
    <location>
        <begin position="138"/>
        <end position="159"/>
    </location>
</feature>
<evidence type="ECO:0000256" key="1">
    <source>
        <dbReference type="SAM" id="Phobius"/>
    </source>
</evidence>
<protein>
    <submittedName>
        <fullName evidence="2">PA-phosphatase-like phosphoesterase</fullName>
    </submittedName>
</protein>